<name>A0A0D2J591_9BACT</name>
<dbReference type="AlphaFoldDB" id="A0A0D2J591"/>
<dbReference type="Proteomes" id="UP000032233">
    <property type="component" value="Unassembled WGS sequence"/>
</dbReference>
<dbReference type="InParanoid" id="A0A0D2J591"/>
<dbReference type="PANTHER" id="PTHR45947">
    <property type="entry name" value="SULFOQUINOVOSYL TRANSFERASE SQD2"/>
    <property type="match status" value="1"/>
</dbReference>
<dbReference type="InterPro" id="IPR050194">
    <property type="entry name" value="Glycosyltransferase_grp1"/>
</dbReference>
<reference evidence="3 4" key="1">
    <citation type="submission" date="2013-11" db="EMBL/GenBank/DDBJ databases">
        <title>Metagenomic analysis of a methanogenic consortium involved in long chain n-alkane degradation.</title>
        <authorList>
            <person name="Davidova I.A."/>
            <person name="Callaghan A.V."/>
            <person name="Wawrik B."/>
            <person name="Pruitt S."/>
            <person name="Marks C."/>
            <person name="Duncan K.E."/>
            <person name="Suflita J.M."/>
        </authorList>
    </citation>
    <scope>NUCLEOTIDE SEQUENCE [LARGE SCALE GENOMIC DNA]</scope>
    <source>
        <strain evidence="3 4">SPR</strain>
    </source>
</reference>
<dbReference type="Pfam" id="PF13439">
    <property type="entry name" value="Glyco_transf_4"/>
    <property type="match status" value="1"/>
</dbReference>
<evidence type="ECO:0000313" key="4">
    <source>
        <dbReference type="Proteomes" id="UP000032233"/>
    </source>
</evidence>
<dbReference type="SUPFAM" id="SSF53756">
    <property type="entry name" value="UDP-Glycosyltransferase/glycogen phosphorylase"/>
    <property type="match status" value="1"/>
</dbReference>
<comment type="caution">
    <text evidence="3">The sequence shown here is derived from an EMBL/GenBank/DDBJ whole genome shotgun (WGS) entry which is preliminary data.</text>
</comment>
<protein>
    <recommendedName>
        <fullName evidence="5">Glycosyl transferase family 1</fullName>
    </recommendedName>
</protein>
<dbReference type="EMBL" id="AZAC01000017">
    <property type="protein sequence ID" value="KIX13289.1"/>
    <property type="molecule type" value="Genomic_DNA"/>
</dbReference>
<sequence>MIQNSAISAEGPKGADDFRVLAVTSLYPSAYAPLKYAFNRQQISALADLCRLGLVAPIPWPLLRNKRQNDFEEPVPDIPVKRPVFWYLPRLMRTWQGRAYLASIWGAIARMNKQIRPQALFATWLYPDGYAALLAAQRLGIPLTLKVHGSDVLKLGQDPARKALLHKTITQAQALIAVSRHLKETLVEMGASEDKIQVVGNGVNSELFHPADRLEIKKKLNLDPSRRLALFVGNLDPVKGITYALKALAQTPELDLVLVGQGPLLASLRAEAAELGISQRVTFALAKPHETVARYMQACDFLLLPSLSEGEPNVVLEALSTGRPVVASRVGGVPALMRDQEQGFLVEPENADELAKAFKMLLNKNFPEKTLVDSVKDRSWQGGADRILKTMRKTAGAEH</sequence>
<accession>A0A0D2J591</accession>
<dbReference type="InterPro" id="IPR001296">
    <property type="entry name" value="Glyco_trans_1"/>
</dbReference>
<dbReference type="Gene3D" id="3.40.50.2000">
    <property type="entry name" value="Glycogen Phosphorylase B"/>
    <property type="match status" value="2"/>
</dbReference>
<dbReference type="Pfam" id="PF00534">
    <property type="entry name" value="Glycos_transf_1"/>
    <property type="match status" value="1"/>
</dbReference>
<evidence type="ECO:0000259" key="2">
    <source>
        <dbReference type="Pfam" id="PF13439"/>
    </source>
</evidence>
<gene>
    <name evidence="3" type="ORF">X474_15025</name>
</gene>
<proteinExistence type="predicted"/>
<keyword evidence="4" id="KW-1185">Reference proteome</keyword>
<dbReference type="PANTHER" id="PTHR45947:SF15">
    <property type="entry name" value="TEICHURONIC ACID BIOSYNTHESIS GLYCOSYLTRANSFERASE TUAC-RELATED"/>
    <property type="match status" value="1"/>
</dbReference>
<dbReference type="GO" id="GO:0016757">
    <property type="term" value="F:glycosyltransferase activity"/>
    <property type="evidence" value="ECO:0007669"/>
    <property type="project" value="InterPro"/>
</dbReference>
<feature type="domain" description="Glycosyltransferase subfamily 4-like N-terminal" evidence="2">
    <location>
        <begin position="79"/>
        <end position="206"/>
    </location>
</feature>
<organism evidence="3 4">
    <name type="scientific">Dethiosulfatarculus sandiegensis</name>
    <dbReference type="NCBI Taxonomy" id="1429043"/>
    <lineage>
        <taxon>Bacteria</taxon>
        <taxon>Pseudomonadati</taxon>
        <taxon>Thermodesulfobacteriota</taxon>
        <taxon>Desulfarculia</taxon>
        <taxon>Desulfarculales</taxon>
        <taxon>Desulfarculaceae</taxon>
        <taxon>Dethiosulfatarculus</taxon>
    </lineage>
</organism>
<dbReference type="RefSeq" id="WP_044349617.1">
    <property type="nucleotide sequence ID" value="NZ_AZAC01000017.1"/>
</dbReference>
<evidence type="ECO:0000313" key="3">
    <source>
        <dbReference type="EMBL" id="KIX13289.1"/>
    </source>
</evidence>
<feature type="domain" description="Glycosyl transferase family 1" evidence="1">
    <location>
        <begin position="213"/>
        <end position="365"/>
    </location>
</feature>
<dbReference type="OrthoDB" id="9806653at2"/>
<evidence type="ECO:0008006" key="5">
    <source>
        <dbReference type="Google" id="ProtNLM"/>
    </source>
</evidence>
<evidence type="ECO:0000259" key="1">
    <source>
        <dbReference type="Pfam" id="PF00534"/>
    </source>
</evidence>
<dbReference type="STRING" id="1429043.X474_15025"/>
<dbReference type="InterPro" id="IPR028098">
    <property type="entry name" value="Glyco_trans_4-like_N"/>
</dbReference>